<dbReference type="EnsemblPlants" id="Pp3c1_26350V3.1">
    <property type="protein sequence ID" value="Pp3c1_26350V3.1"/>
    <property type="gene ID" value="Pp3c1_26350"/>
</dbReference>
<protein>
    <recommendedName>
        <fullName evidence="7">V-SNARE coiled-coil homology domain-containing protein</fullName>
    </recommendedName>
</protein>
<evidence type="ECO:0000313" key="9">
    <source>
        <dbReference type="EnsemblPlants" id="Pp3c1_26350V3.1"/>
    </source>
</evidence>
<organism evidence="8">
    <name type="scientific">Physcomitrium patens</name>
    <name type="common">Spreading-leaved earth moss</name>
    <name type="synonym">Physcomitrella patens</name>
    <dbReference type="NCBI Taxonomy" id="3218"/>
    <lineage>
        <taxon>Eukaryota</taxon>
        <taxon>Viridiplantae</taxon>
        <taxon>Streptophyta</taxon>
        <taxon>Embryophyta</taxon>
        <taxon>Bryophyta</taxon>
        <taxon>Bryophytina</taxon>
        <taxon>Bryopsida</taxon>
        <taxon>Funariidae</taxon>
        <taxon>Funariales</taxon>
        <taxon>Funariaceae</taxon>
        <taxon>Physcomitrium</taxon>
    </lineage>
</organism>
<dbReference type="GO" id="GO:0005886">
    <property type="term" value="C:plasma membrane"/>
    <property type="evidence" value="ECO:0000318"/>
    <property type="project" value="GO_Central"/>
</dbReference>
<dbReference type="OrthoDB" id="19944at2759"/>
<feature type="region of interest" description="Disordered" evidence="6">
    <location>
        <begin position="7"/>
        <end position="61"/>
    </location>
</feature>
<dbReference type="InterPro" id="IPR015943">
    <property type="entry name" value="WD40/YVTN_repeat-like_dom_sf"/>
</dbReference>
<dbReference type="PaxDb" id="3218-PP1S21_109V6.1"/>
<dbReference type="SMART" id="SM00320">
    <property type="entry name" value="WD40"/>
    <property type="match status" value="4"/>
</dbReference>
<feature type="compositionally biased region" description="Basic residues" evidence="6">
    <location>
        <begin position="11"/>
        <end position="22"/>
    </location>
</feature>
<dbReference type="STRING" id="3218.A0A2K1L9T7"/>
<reference evidence="8 10" key="2">
    <citation type="journal article" date="2018" name="Plant J.">
        <title>The Physcomitrella patens chromosome-scale assembly reveals moss genome structure and evolution.</title>
        <authorList>
            <person name="Lang D."/>
            <person name="Ullrich K.K."/>
            <person name="Murat F."/>
            <person name="Fuchs J."/>
            <person name="Jenkins J."/>
            <person name="Haas F.B."/>
            <person name="Piednoel M."/>
            <person name="Gundlach H."/>
            <person name="Van Bel M."/>
            <person name="Meyberg R."/>
            <person name="Vives C."/>
            <person name="Morata J."/>
            <person name="Symeonidi A."/>
            <person name="Hiss M."/>
            <person name="Muchero W."/>
            <person name="Kamisugi Y."/>
            <person name="Saleh O."/>
            <person name="Blanc G."/>
            <person name="Decker E.L."/>
            <person name="van Gessel N."/>
            <person name="Grimwood J."/>
            <person name="Hayes R.D."/>
            <person name="Graham S.W."/>
            <person name="Gunter L.E."/>
            <person name="McDaniel S.F."/>
            <person name="Hoernstein S.N.W."/>
            <person name="Larsson A."/>
            <person name="Li F.W."/>
            <person name="Perroud P.F."/>
            <person name="Phillips J."/>
            <person name="Ranjan P."/>
            <person name="Rokshar D.S."/>
            <person name="Rothfels C.J."/>
            <person name="Schneider L."/>
            <person name="Shu S."/>
            <person name="Stevenson D.W."/>
            <person name="Thummler F."/>
            <person name="Tillich M."/>
            <person name="Villarreal Aguilar J.C."/>
            <person name="Widiez T."/>
            <person name="Wong G.K."/>
            <person name="Wymore A."/>
            <person name="Zhang Y."/>
            <person name="Zimmer A.D."/>
            <person name="Quatrano R.S."/>
            <person name="Mayer K.F.X."/>
            <person name="Goodstein D."/>
            <person name="Casacuberta J.M."/>
            <person name="Vandepoele K."/>
            <person name="Reski R."/>
            <person name="Cuming A.C."/>
            <person name="Tuskan G.A."/>
            <person name="Maumus F."/>
            <person name="Salse J."/>
            <person name="Schmutz J."/>
            <person name="Rensing S.A."/>
        </authorList>
    </citation>
    <scope>NUCLEOTIDE SEQUENCE [LARGE SCALE GENOMIC DNA]</scope>
    <source>
        <strain evidence="9 10">cv. Gransden 2004</strain>
    </source>
</reference>
<dbReference type="PANTHER" id="PTHR10241:SF25">
    <property type="entry name" value="TOMOSYN, ISOFORM C"/>
    <property type="match status" value="1"/>
</dbReference>
<feature type="compositionally biased region" description="Basic and acidic residues" evidence="6">
    <location>
        <begin position="279"/>
        <end position="306"/>
    </location>
</feature>
<reference evidence="9" key="3">
    <citation type="submission" date="2020-12" db="UniProtKB">
        <authorList>
            <consortium name="EnsemblPlants"/>
        </authorList>
    </citation>
    <scope>IDENTIFICATION</scope>
</reference>
<evidence type="ECO:0000313" key="10">
    <source>
        <dbReference type="Proteomes" id="UP000006727"/>
    </source>
</evidence>
<accession>A0A2K1L9T7</accession>
<dbReference type="Proteomes" id="UP000006727">
    <property type="component" value="Chromosome 1"/>
</dbReference>
<comment type="subcellular location">
    <subcellularLocation>
        <location evidence="1">Cytoplasm</location>
    </subcellularLocation>
</comment>
<dbReference type="SUPFAM" id="SSF58038">
    <property type="entry name" value="SNARE fusion complex"/>
    <property type="match status" value="1"/>
</dbReference>
<comment type="similarity">
    <text evidence="2">Belongs to the WD repeat L(2)GL family.</text>
</comment>
<sequence length="1168" mass="124679">MFSRLFSKASHLPKRGAHHGHHHDAAVAGSGGGDGAVTVEEPGRGDSTPAARGSPGAQDKDRENQALVGEGGLKSEQLHPRVVGHEGIPATASILAFEATQSVLAVASLDGRIKLFGAPGIEVLLQSPLRAPCKYLEFMNYGRQLVNVTTQNDIEVWNLGKLEVASSVKWEHDITAIAVLQGTNYMYVGDDVGTVSVLQLDESSNELIKLPYCIPAYVTLGGLVKSGSHCAPSVVGILPQLNAAFSRLVIAYGNGLLVLWDLNETKVLAIRGGIESQRKRLAGHEQNSDRRRTSTEKSGDSGSKSEVEDEDDEEREICSICWACQNGSVVAAGYVDGDVLLWTIPSPANEGGSSDLTESNLPFISGAPLRKIDLAPGKSMKMPVILLKWCASGKGGKDPKDLTGQLFVYGGSDLNATPALTALSLHGEVSEKLKQLELPLQGPFADAVTLSRPGGTLSTRVAGILVLTSPGLLHMYDGAGIVARFFSSPEESVNQAFLQTLPWETPFKDAVVSQLFMVSTDSLTAKVLLQLSSGNKYPLPTLGFGTKWPITGGIENTSSNANMKQRLLLVTGRNRGGIQVWDAFTPPMKLLCIVNSQTTKSLSPVSAIALCERSGLLAYGDQEGKVFIFKLSTEAQEVPCKIISDTSGCIGEPVNCAAGYQCIAELRTHQAAITSITISSDSGRLAVGDKNGMISILDPANLSLLFSGCWPGYSSCIARLRFSTTLVQEENAVDSSASADPNSGEPKSSANAITVLYAVNEEATVAVMNGSNGDFIGPGPKQPVTPSQALCLDLVDVSTTAPSVEGTAGQESSTQSSDAHHRSSCIFLGTRDWIQIVSISSQGIGNSVREVKLERPCCWASTFETSNHAFGAVLVYQSGHLEIRSLPDLRILVETTFAQCLGWEIEPSHAIFSSANARITAINEGRELVHLSVLAEDTDLSMPDSLPRIFDKDLGAAAAAAMKYTTSLPRKKPAASQGLLGVIKSTLEPENAVHPADQLSKLFSSQPFTAPVNQPSDLSVKTDSLGIDVDLEIDDILIDLGEMGVSSSPSASGEPSTNKIVLHRVTETTPPKGKEVMSEETTRSQLFGDDGKPRQRTTDEIKARYGYAPKAVDATNAAAMARDKLMERGEKLQSLNDKTEEMTLGAENFASLAEQLAKKYEKRKWWEF</sequence>
<evidence type="ECO:0000256" key="5">
    <source>
        <dbReference type="PROSITE-ProRule" id="PRU00290"/>
    </source>
</evidence>
<dbReference type="Gramene" id="Pp3c1_26350V3.2">
    <property type="protein sequence ID" value="Pp3c1_26350V3.2"/>
    <property type="gene ID" value="Pp3c1_26350"/>
</dbReference>
<dbReference type="GO" id="GO:0006887">
    <property type="term" value="P:exocytosis"/>
    <property type="evidence" value="ECO:0000318"/>
    <property type="project" value="GO_Central"/>
</dbReference>
<dbReference type="InterPro" id="IPR001680">
    <property type="entry name" value="WD40_rpt"/>
</dbReference>
<dbReference type="GO" id="GO:0005737">
    <property type="term" value="C:cytoplasm"/>
    <property type="evidence" value="ECO:0000318"/>
    <property type="project" value="GO_Central"/>
</dbReference>
<reference evidence="8 10" key="1">
    <citation type="journal article" date="2008" name="Science">
        <title>The Physcomitrella genome reveals evolutionary insights into the conquest of land by plants.</title>
        <authorList>
            <person name="Rensing S."/>
            <person name="Lang D."/>
            <person name="Zimmer A."/>
            <person name="Terry A."/>
            <person name="Salamov A."/>
            <person name="Shapiro H."/>
            <person name="Nishiyama T."/>
            <person name="Perroud P.-F."/>
            <person name="Lindquist E."/>
            <person name="Kamisugi Y."/>
            <person name="Tanahashi T."/>
            <person name="Sakakibara K."/>
            <person name="Fujita T."/>
            <person name="Oishi K."/>
            <person name="Shin-I T."/>
            <person name="Kuroki Y."/>
            <person name="Toyoda A."/>
            <person name="Suzuki Y."/>
            <person name="Hashimoto A."/>
            <person name="Yamaguchi K."/>
            <person name="Sugano A."/>
            <person name="Kohara Y."/>
            <person name="Fujiyama A."/>
            <person name="Anterola A."/>
            <person name="Aoki S."/>
            <person name="Ashton N."/>
            <person name="Barbazuk W.B."/>
            <person name="Barker E."/>
            <person name="Bennetzen J."/>
            <person name="Bezanilla M."/>
            <person name="Blankenship R."/>
            <person name="Cho S.H."/>
            <person name="Dutcher S."/>
            <person name="Estelle M."/>
            <person name="Fawcett J.A."/>
            <person name="Gundlach H."/>
            <person name="Hanada K."/>
            <person name="Heyl A."/>
            <person name="Hicks K.A."/>
            <person name="Hugh J."/>
            <person name="Lohr M."/>
            <person name="Mayer K."/>
            <person name="Melkozernov A."/>
            <person name="Murata T."/>
            <person name="Nelson D."/>
            <person name="Pils B."/>
            <person name="Prigge M."/>
            <person name="Reiss B."/>
            <person name="Renner T."/>
            <person name="Rombauts S."/>
            <person name="Rushton P."/>
            <person name="Sanderfoot A."/>
            <person name="Schween G."/>
            <person name="Shiu S.-H."/>
            <person name="Stueber K."/>
            <person name="Theodoulou F.L."/>
            <person name="Tu H."/>
            <person name="Van de Peer Y."/>
            <person name="Verrier P.J."/>
            <person name="Waters E."/>
            <person name="Wood A."/>
            <person name="Yang L."/>
            <person name="Cove D."/>
            <person name="Cuming A."/>
            <person name="Hasebe M."/>
            <person name="Lucas S."/>
            <person name="Mishler D.B."/>
            <person name="Reski R."/>
            <person name="Grigoriev I."/>
            <person name="Quatrano R.S."/>
            <person name="Boore J.L."/>
        </authorList>
    </citation>
    <scope>NUCLEOTIDE SEQUENCE [LARGE SCALE GENOMIC DNA]</scope>
    <source>
        <strain evidence="9 10">cv. Gransden 2004</strain>
    </source>
</reference>
<dbReference type="InterPro" id="IPR036322">
    <property type="entry name" value="WD40_repeat_dom_sf"/>
</dbReference>
<dbReference type="GO" id="GO:0006893">
    <property type="term" value="P:Golgi to plasma membrane transport"/>
    <property type="evidence" value="ECO:0000318"/>
    <property type="project" value="GO_Central"/>
</dbReference>
<dbReference type="InterPro" id="IPR042855">
    <property type="entry name" value="V_SNARE_CC"/>
</dbReference>
<evidence type="ECO:0000256" key="1">
    <source>
        <dbReference type="ARBA" id="ARBA00004496"/>
    </source>
</evidence>
<evidence type="ECO:0000259" key="7">
    <source>
        <dbReference type="PROSITE" id="PS50892"/>
    </source>
</evidence>
<keyword evidence="5" id="KW-0175">Coiled coil</keyword>
<evidence type="ECO:0000256" key="2">
    <source>
        <dbReference type="ARBA" id="ARBA00008070"/>
    </source>
</evidence>
<proteinExistence type="inferred from homology"/>
<keyword evidence="10" id="KW-1185">Reference proteome</keyword>
<gene>
    <name evidence="9" type="primary">LOC112288167</name>
    <name evidence="8" type="ORF">PHYPA_001208</name>
</gene>
<dbReference type="CDD" id="cd15873">
    <property type="entry name" value="R-SNARE_STXBP5_6"/>
    <property type="match status" value="1"/>
</dbReference>
<evidence type="ECO:0000256" key="6">
    <source>
        <dbReference type="SAM" id="MobiDB-lite"/>
    </source>
</evidence>
<dbReference type="AlphaFoldDB" id="A0A2K1L9T7"/>
<dbReference type="Pfam" id="PF00400">
    <property type="entry name" value="WD40"/>
    <property type="match status" value="1"/>
</dbReference>
<dbReference type="GO" id="GO:0045159">
    <property type="term" value="F:myosin II binding"/>
    <property type="evidence" value="ECO:0000318"/>
    <property type="project" value="GO_Central"/>
</dbReference>
<feature type="region of interest" description="Disordered" evidence="6">
    <location>
        <begin position="279"/>
        <end position="311"/>
    </location>
</feature>
<evidence type="ECO:0000256" key="3">
    <source>
        <dbReference type="ARBA" id="ARBA00022483"/>
    </source>
</evidence>
<keyword evidence="3" id="KW-0268">Exocytosis</keyword>
<dbReference type="PANTHER" id="PTHR10241">
    <property type="entry name" value="LETHAL 2 GIANT LARVAE PROTEIN"/>
    <property type="match status" value="1"/>
</dbReference>
<dbReference type="FunFam" id="1.20.5.110:FF:000171">
    <property type="entry name" value="Syntaxin-binding protein 5-like"/>
    <property type="match status" value="1"/>
</dbReference>
<dbReference type="PROSITE" id="PS50892">
    <property type="entry name" value="V_SNARE"/>
    <property type="match status" value="1"/>
</dbReference>
<dbReference type="EMBL" id="ABEU02000001">
    <property type="protein sequence ID" value="PNR62784.1"/>
    <property type="molecule type" value="Genomic_DNA"/>
</dbReference>
<feature type="region of interest" description="Disordered" evidence="6">
    <location>
        <begin position="1069"/>
        <end position="1095"/>
    </location>
</feature>
<dbReference type="SUPFAM" id="SSF50978">
    <property type="entry name" value="WD40 repeat-like"/>
    <property type="match status" value="1"/>
</dbReference>
<dbReference type="Gene3D" id="1.20.5.110">
    <property type="match status" value="1"/>
</dbReference>
<dbReference type="KEGG" id="ppp:112288167"/>
<evidence type="ECO:0000256" key="4">
    <source>
        <dbReference type="ARBA" id="ARBA00022490"/>
    </source>
</evidence>
<dbReference type="EnsemblPlants" id="Pp3c1_26350V3.2">
    <property type="protein sequence ID" value="Pp3c1_26350V3.2"/>
    <property type="gene ID" value="Pp3c1_26350"/>
</dbReference>
<dbReference type="GO" id="GO:0019905">
    <property type="term" value="F:syntaxin binding"/>
    <property type="evidence" value="ECO:0000318"/>
    <property type="project" value="GO_Central"/>
</dbReference>
<dbReference type="GO" id="GO:0005096">
    <property type="term" value="F:GTPase activator activity"/>
    <property type="evidence" value="ECO:0000318"/>
    <property type="project" value="GO_Central"/>
</dbReference>
<dbReference type="GeneID" id="112288167"/>
<feature type="domain" description="V-SNARE coiled-coil homology" evidence="7">
    <location>
        <begin position="1103"/>
        <end position="1167"/>
    </location>
</feature>
<dbReference type="Gene3D" id="2.130.10.10">
    <property type="entry name" value="YVTN repeat-like/Quinoprotein amine dehydrogenase"/>
    <property type="match status" value="2"/>
</dbReference>
<dbReference type="FunCoup" id="A0A2K1L9T7">
    <property type="interactions" value="1790"/>
</dbReference>
<feature type="compositionally biased region" description="Basic and acidic residues" evidence="6">
    <location>
        <begin position="1072"/>
        <end position="1082"/>
    </location>
</feature>
<evidence type="ECO:0000313" key="8">
    <source>
        <dbReference type="EMBL" id="PNR62784.1"/>
    </source>
</evidence>
<keyword evidence="4" id="KW-0963">Cytoplasm</keyword>
<dbReference type="Gramene" id="Pp3c1_26350V3.1">
    <property type="protein sequence ID" value="Pp3c1_26350V3.1"/>
    <property type="gene ID" value="Pp3c1_26350"/>
</dbReference>
<name>A0A2K1L9T7_PHYPA</name>
<dbReference type="RefSeq" id="XP_024387831.1">
    <property type="nucleotide sequence ID" value="XM_024532063.2"/>
</dbReference>